<organism evidence="2 3">
    <name type="scientific">Alternaria dauci</name>
    <dbReference type="NCBI Taxonomy" id="48095"/>
    <lineage>
        <taxon>Eukaryota</taxon>
        <taxon>Fungi</taxon>
        <taxon>Dikarya</taxon>
        <taxon>Ascomycota</taxon>
        <taxon>Pezizomycotina</taxon>
        <taxon>Dothideomycetes</taxon>
        <taxon>Pleosporomycetidae</taxon>
        <taxon>Pleosporales</taxon>
        <taxon>Pleosporineae</taxon>
        <taxon>Pleosporaceae</taxon>
        <taxon>Alternaria</taxon>
        <taxon>Alternaria sect. Porri</taxon>
    </lineage>
</organism>
<dbReference type="InterPro" id="IPR001087">
    <property type="entry name" value="GDSL"/>
</dbReference>
<dbReference type="Proteomes" id="UP001578633">
    <property type="component" value="Chromosome 1"/>
</dbReference>
<sequence length="369" mass="41003">MKETLFALSNILAIATGAVSSLRSGLHEPVGLERRSEYEAAADTWALEKFTSLVGFGDSYKDDSRLASFVYNNNTAPPVGWVNPANYESASGRRSWPQYVAQYTGANVYNYAVIGAVCSNDITPRWFAYTNAPFPAVKEYEIPAYIADSQHVNQNGTKFMMNPQNETVYSIFIGTNDLGNYAFISDAQVLGTTIVDYIECVFDAIQSVYDNGGRYFVLQNVALLHLAPQYGLPGKGGLATTKNWPDKPDNITEISFKMLEYVLMVNKIYEYQTPYLVKIAKRFPGVNIAVMDINGLLTDIYDKPSEYLNGTSTLNVTGYSDSAETSHLDPDSFMWYDVLHPSEQVQRVIACEFVNVVGGSSKWATYWSG</sequence>
<dbReference type="PANTHER" id="PTHR45648">
    <property type="entry name" value="GDSL LIPASE/ACYLHYDROLASE FAMILY PROTEIN (AFU_ORTHOLOGUE AFUA_4G14700)"/>
    <property type="match status" value="1"/>
</dbReference>
<keyword evidence="3" id="KW-1185">Reference proteome</keyword>
<evidence type="ECO:0000256" key="1">
    <source>
        <dbReference type="ARBA" id="ARBA00022801"/>
    </source>
</evidence>
<comment type="caution">
    <text evidence="2">The sequence shown here is derived from an EMBL/GenBank/DDBJ whole genome shotgun (WGS) entry which is preliminary data.</text>
</comment>
<accession>A0ABR3UZ65</accession>
<dbReference type="RefSeq" id="XP_069312319.1">
    <property type="nucleotide sequence ID" value="XM_069447440.1"/>
</dbReference>
<dbReference type="CDD" id="cd01846">
    <property type="entry name" value="fatty_acyltransferase_like"/>
    <property type="match status" value="1"/>
</dbReference>
<name>A0ABR3UZ65_9PLEO</name>
<keyword evidence="1" id="KW-0378">Hydrolase</keyword>
<dbReference type="GeneID" id="96082399"/>
<evidence type="ECO:0000313" key="3">
    <source>
        <dbReference type="Proteomes" id="UP001578633"/>
    </source>
</evidence>
<protein>
    <recommendedName>
        <fullName evidence="4">GDSL lipase/acylhydrolase family protein</fullName>
    </recommendedName>
</protein>
<gene>
    <name evidence="2" type="ORF">ACET3X_002077</name>
</gene>
<evidence type="ECO:0000313" key="2">
    <source>
        <dbReference type="EMBL" id="KAL1801735.1"/>
    </source>
</evidence>
<dbReference type="InterPro" id="IPR051058">
    <property type="entry name" value="GDSL_Est/Lipase"/>
</dbReference>
<dbReference type="Gene3D" id="3.40.50.1110">
    <property type="entry name" value="SGNH hydrolase"/>
    <property type="match status" value="1"/>
</dbReference>
<dbReference type="PANTHER" id="PTHR45648:SF22">
    <property type="entry name" value="GDSL LIPASE_ACYLHYDROLASE FAMILY PROTEIN (AFU_ORTHOLOGUE AFUA_4G14700)"/>
    <property type="match status" value="1"/>
</dbReference>
<evidence type="ECO:0008006" key="4">
    <source>
        <dbReference type="Google" id="ProtNLM"/>
    </source>
</evidence>
<dbReference type="EMBL" id="JBHGVX010000001">
    <property type="protein sequence ID" value="KAL1801735.1"/>
    <property type="molecule type" value="Genomic_DNA"/>
</dbReference>
<dbReference type="SUPFAM" id="SSF52266">
    <property type="entry name" value="SGNH hydrolase"/>
    <property type="match status" value="1"/>
</dbReference>
<proteinExistence type="predicted"/>
<reference evidence="2 3" key="1">
    <citation type="submission" date="2024-09" db="EMBL/GenBank/DDBJ databases">
        <title>T2T genomes of carrot and Alternaria dauci and their utility for understanding host-pathogen interaction during carrot leaf blight disease.</title>
        <authorList>
            <person name="Liu W."/>
            <person name="Xu S."/>
            <person name="Ou C."/>
            <person name="Liu X."/>
            <person name="Zhuang F."/>
            <person name="Deng X.W."/>
        </authorList>
    </citation>
    <scope>NUCLEOTIDE SEQUENCE [LARGE SCALE GENOMIC DNA]</scope>
    <source>
        <strain evidence="2 3">A2016</strain>
    </source>
</reference>
<dbReference type="Pfam" id="PF00657">
    <property type="entry name" value="Lipase_GDSL"/>
    <property type="match status" value="1"/>
</dbReference>
<dbReference type="InterPro" id="IPR036514">
    <property type="entry name" value="SGNH_hydro_sf"/>
</dbReference>